<proteinExistence type="predicted"/>
<evidence type="ECO:0000313" key="1">
    <source>
        <dbReference type="EMBL" id="CAD8431821.1"/>
    </source>
</evidence>
<reference evidence="1" key="1">
    <citation type="submission" date="2021-01" db="EMBL/GenBank/DDBJ databases">
        <authorList>
            <person name="Corre E."/>
            <person name="Pelletier E."/>
            <person name="Niang G."/>
            <person name="Scheremetjew M."/>
            <person name="Finn R."/>
            <person name="Kale V."/>
            <person name="Holt S."/>
            <person name="Cochrane G."/>
            <person name="Meng A."/>
            <person name="Brown T."/>
            <person name="Cohen L."/>
        </authorList>
    </citation>
    <scope>NUCLEOTIDE SEQUENCE</scope>
    <source>
        <strain evidence="1">CCMP2058</strain>
    </source>
</reference>
<dbReference type="AlphaFoldDB" id="A0A7S0GR57"/>
<organism evidence="1">
    <name type="scientific">Amorphochlora amoebiformis</name>
    <dbReference type="NCBI Taxonomy" id="1561963"/>
    <lineage>
        <taxon>Eukaryota</taxon>
        <taxon>Sar</taxon>
        <taxon>Rhizaria</taxon>
        <taxon>Cercozoa</taxon>
        <taxon>Chlorarachniophyceae</taxon>
        <taxon>Amorphochlora</taxon>
    </lineage>
</organism>
<gene>
    <name evidence="1" type="ORF">LAMO00422_LOCUS1849</name>
</gene>
<protein>
    <submittedName>
        <fullName evidence="1">Uncharacterized protein</fullName>
    </submittedName>
</protein>
<name>A0A7S0GR57_9EUKA</name>
<dbReference type="EMBL" id="HBEM01002588">
    <property type="protein sequence ID" value="CAD8431821.1"/>
    <property type="molecule type" value="Transcribed_RNA"/>
</dbReference>
<sequence length="170" mass="20071">MISGGDNKKGSNSIQCLTESGFKSLYDITKTLLDQCIKQKDYKKGLAVMEVSNVFYFQIKDSRKRKFLGDVLQKHKFWKNLSFWRAALKSAVVRKSFKRRNNDDFFNFIQGWLVENLHKMVMFKINMKKVQQFVNEVTDRHNLPVRRKNEIQGFVDRMEEMAKAMQALSM</sequence>
<accession>A0A7S0GR57</accession>